<comment type="caution">
    <text evidence="6">The sequence shown here is derived from an EMBL/GenBank/DDBJ whole genome shotgun (WGS) entry which is preliminary data.</text>
</comment>
<dbReference type="GO" id="GO:0006396">
    <property type="term" value="P:RNA processing"/>
    <property type="evidence" value="ECO:0007669"/>
    <property type="project" value="TreeGrafter"/>
</dbReference>
<evidence type="ECO:0000256" key="4">
    <source>
        <dbReference type="PROSITE-ProRule" id="PRU00708"/>
    </source>
</evidence>
<dbReference type="GO" id="GO:0016887">
    <property type="term" value="F:ATP hydrolysis activity"/>
    <property type="evidence" value="ECO:0007669"/>
    <property type="project" value="InterPro"/>
</dbReference>
<feature type="repeat" description="PPR" evidence="4">
    <location>
        <begin position="496"/>
        <end position="530"/>
    </location>
</feature>
<evidence type="ECO:0000313" key="6">
    <source>
        <dbReference type="EMBL" id="KAK1281641.1"/>
    </source>
</evidence>
<evidence type="ECO:0000256" key="1">
    <source>
        <dbReference type="ARBA" id="ARBA00022737"/>
    </source>
</evidence>
<name>A0AAV9BZS2_ACOCL</name>
<dbReference type="PANTHER" id="PTHR47934:SF6">
    <property type="entry name" value="MITOCHONDRIAL GROUP I INTRON SPLICING FACTOR CCM1-RELATED"/>
    <property type="match status" value="1"/>
</dbReference>
<evidence type="ECO:0000256" key="2">
    <source>
        <dbReference type="ARBA" id="ARBA00022741"/>
    </source>
</evidence>
<feature type="repeat" description="PPR" evidence="4">
    <location>
        <begin position="671"/>
        <end position="705"/>
    </location>
</feature>
<protein>
    <submittedName>
        <fullName evidence="6">Pentatricopeptide repeat-containing protein</fullName>
    </submittedName>
</protein>
<evidence type="ECO:0000256" key="5">
    <source>
        <dbReference type="SAM" id="Coils"/>
    </source>
</evidence>
<accession>A0AAV9BZS2</accession>
<evidence type="ECO:0000313" key="7">
    <source>
        <dbReference type="Proteomes" id="UP001180020"/>
    </source>
</evidence>
<reference evidence="6" key="1">
    <citation type="journal article" date="2023" name="Nat. Commun.">
        <title>Diploid and tetraploid genomes of Acorus and the evolution of monocots.</title>
        <authorList>
            <person name="Ma L."/>
            <person name="Liu K.W."/>
            <person name="Li Z."/>
            <person name="Hsiao Y.Y."/>
            <person name="Qi Y."/>
            <person name="Fu T."/>
            <person name="Tang G.D."/>
            <person name="Zhang D."/>
            <person name="Sun W.H."/>
            <person name="Liu D.K."/>
            <person name="Li Y."/>
            <person name="Chen G.Z."/>
            <person name="Liu X.D."/>
            <person name="Liao X.Y."/>
            <person name="Jiang Y.T."/>
            <person name="Yu X."/>
            <person name="Hao Y."/>
            <person name="Huang J."/>
            <person name="Zhao X.W."/>
            <person name="Ke S."/>
            <person name="Chen Y.Y."/>
            <person name="Wu W.L."/>
            <person name="Hsu J.L."/>
            <person name="Lin Y.F."/>
            <person name="Huang M.D."/>
            <person name="Li C.Y."/>
            <person name="Huang L."/>
            <person name="Wang Z.W."/>
            <person name="Zhao X."/>
            <person name="Zhong W.Y."/>
            <person name="Peng D.H."/>
            <person name="Ahmad S."/>
            <person name="Lan S."/>
            <person name="Zhang J.S."/>
            <person name="Tsai W.C."/>
            <person name="Van de Peer Y."/>
            <person name="Liu Z.J."/>
        </authorList>
    </citation>
    <scope>NUCLEOTIDE SEQUENCE</scope>
    <source>
        <strain evidence="6">CP</strain>
    </source>
</reference>
<dbReference type="Proteomes" id="UP001180020">
    <property type="component" value="Unassembled WGS sequence"/>
</dbReference>
<keyword evidence="1" id="KW-0677">Repeat</keyword>
<dbReference type="InterPro" id="IPR002885">
    <property type="entry name" value="PPR_rpt"/>
</dbReference>
<feature type="coiled-coil region" evidence="5">
    <location>
        <begin position="1109"/>
        <end position="1143"/>
    </location>
</feature>
<feature type="repeat" description="PPR" evidence="4">
    <location>
        <begin position="236"/>
        <end position="270"/>
    </location>
</feature>
<feature type="repeat" description="PPR" evidence="4">
    <location>
        <begin position="461"/>
        <end position="495"/>
    </location>
</feature>
<feature type="repeat" description="PPR" evidence="4">
    <location>
        <begin position="201"/>
        <end position="235"/>
    </location>
</feature>
<dbReference type="EMBL" id="JAUJYO010000022">
    <property type="protein sequence ID" value="KAK1281641.1"/>
    <property type="molecule type" value="Genomic_DNA"/>
</dbReference>
<keyword evidence="2" id="KW-0547">Nucleotide-binding</keyword>
<dbReference type="Pfam" id="PF13041">
    <property type="entry name" value="PPR_2"/>
    <property type="match status" value="9"/>
</dbReference>
<organism evidence="6 7">
    <name type="scientific">Acorus calamus</name>
    <name type="common">Sweet flag</name>
    <dbReference type="NCBI Taxonomy" id="4465"/>
    <lineage>
        <taxon>Eukaryota</taxon>
        <taxon>Viridiplantae</taxon>
        <taxon>Streptophyta</taxon>
        <taxon>Embryophyta</taxon>
        <taxon>Tracheophyta</taxon>
        <taxon>Spermatophyta</taxon>
        <taxon>Magnoliopsida</taxon>
        <taxon>Liliopsida</taxon>
        <taxon>Acoraceae</taxon>
        <taxon>Acorus</taxon>
    </lineage>
</organism>
<feature type="repeat" description="PPR" evidence="4">
    <location>
        <begin position="881"/>
        <end position="915"/>
    </location>
</feature>
<feature type="repeat" description="PPR" evidence="4">
    <location>
        <begin position="636"/>
        <end position="670"/>
    </location>
</feature>
<dbReference type="GO" id="GO:0003729">
    <property type="term" value="F:mRNA binding"/>
    <property type="evidence" value="ECO:0007669"/>
    <property type="project" value="TreeGrafter"/>
</dbReference>
<feature type="repeat" description="PPR" evidence="4">
    <location>
        <begin position="990"/>
        <end position="1024"/>
    </location>
</feature>
<feature type="repeat" description="PPR" evidence="4">
    <location>
        <begin position="846"/>
        <end position="880"/>
    </location>
</feature>
<keyword evidence="7" id="KW-1185">Reference proteome</keyword>
<dbReference type="GO" id="GO:0005524">
    <property type="term" value="F:ATP binding"/>
    <property type="evidence" value="ECO:0007669"/>
    <property type="project" value="UniProtKB-KW"/>
</dbReference>
<dbReference type="PANTHER" id="PTHR47934">
    <property type="entry name" value="PENTATRICOPEPTIDE REPEAT-CONTAINING PROTEIN PET309, MITOCHONDRIAL"/>
    <property type="match status" value="1"/>
</dbReference>
<proteinExistence type="predicted"/>
<dbReference type="NCBIfam" id="TIGR00756">
    <property type="entry name" value="PPR"/>
    <property type="match status" value="16"/>
</dbReference>
<sequence>MLSIHFVRGFCAVLDAAALATIAHNISIWKRKAKSNITTRRISVSTISTVQNPEEDLEPVKPPDQVLSRLKEERDPVRLFRIFKDNACNPLLVENRFAFEDTISRFAGARRFDLIEDLLEHQKSLPQGRSEGFVIRIIMLYGKAGMPGHAIRTFHRMHVLKCERTVKSFNAVLKVLSSTRRFHQIYMLFDEMSTRFGISPDEISFNLVIKAFCEMSCLDSAYLLMMEMEKAGMRPDVFTYTTLISASYKAGRREVGNGLWNLMLLRGYQITASSFHSHYFFIPGGVKYQNFVSMLLHALCFSASKRTISHNNPPNPHIAHQILHVARAISEILETQKDPPLEDRLDDLFSSTEVLISEAAPTVLGRAHDADAALAFLHWVRRRSSGRLPCPLACSSLLCLLAKMKRFPEIDFLLQDMKTQEKAPTFEAYNGLLIAYSKSGLLEKALCVYSVMKEQNRWFPDVFACNSLLGLLVNRRRFDLSMKLYEEMLERDNNADHYSSCIVVRGLCLEGKIDEAKRLIEERFGENCVPNIVFYNTLIDGYCKTGEIEKAFVLFRDMKLKGFEPSLVTYGILINGYCKRTDFESIDRLLREMQEMGMRPNTQIYNSIVDAHCKRGAVFEAMAILKRMIGTGFLPDVVTYNALISGFCQNGKVVEAEWILRKAMREDMSPNKLSYTPLVHGYCKQGAVSEASRLLLEMVEKGHAPDLVTYGALIHGLVVSGSLDDAMAVRVKMAERGTHPDVGVYNVLMSGLLKKGRLSDAKGLLAEMLDRNVVPDKFIYATLVDGFMRSGNLEEAKRVFGLASKRGVKPCVVLYNAMIKGYCEFRRMSDVIACMDRMRFEGLQPDRITYNTVIDGYMRQADADGAMRVFSEMVEQRCKPNIVTYTALINGFCNNGNLHRAFKLFREIRCKGLAPNVITYTTMIGGFCRAGEVLSVLSLFEEMLIDKCKPNNFTYNYIIDALVNCNQRVEGKCLMSIAFASMASDGWDLRTAAYNVVVLCLCKHGMLENAMELEEEMLRKGCSPDCITFVSLVHGLHRRGRLEEWRGLVSCDFERRELEIARKYASLIDDHLCQGVKSEASKILESLLLEESAEVSMVEEGKLRHDVFQEKVAVELEDLIERLERYEKDMEEYHVKLANWEKRREEERRGILVKEADVKQRGGEASGVNSRRGFIEKIMRRRQEKVEPGVGKMASYLNREKKLDSLVGRRPIAPPAPRGIYLYGNVGSVADKFLYDWQSDQKGASILCFDEIQTVDVFAIVALSGILSRLLSTGTVLVATSNRAPEDLNQDGMQKDIFLKLLAKLEDSCQNILVGSEIDYRRLIPRRTVDQVGAADYIAVAKNYHTVFIYDIPVMSMRIGDKARRFITLIDELYNHHCCLFCTAASSMDDLFKGTDEGPLFDLESFQFETETEDTKLRKDVFAVGSVSSVGAPAGIASLLSGREEMFAFRRAVSRLIEMQTPLYLEGVRVLHPYFQRQKGDLETAHQNPAKLQASSSQASF</sequence>
<feature type="repeat" description="PPR" evidence="4">
    <location>
        <begin position="916"/>
        <end position="950"/>
    </location>
</feature>
<dbReference type="SUPFAM" id="SSF81901">
    <property type="entry name" value="HCP-like"/>
    <property type="match status" value="2"/>
</dbReference>
<dbReference type="Gene3D" id="1.25.40.10">
    <property type="entry name" value="Tetratricopeptide repeat domain"/>
    <property type="match status" value="8"/>
</dbReference>
<dbReference type="Pfam" id="PF03969">
    <property type="entry name" value="AFG1_ATPase"/>
    <property type="match status" value="2"/>
</dbReference>
<dbReference type="GO" id="GO:0007005">
    <property type="term" value="P:mitochondrion organization"/>
    <property type="evidence" value="ECO:0007669"/>
    <property type="project" value="TreeGrafter"/>
</dbReference>
<feature type="repeat" description="PPR" evidence="4">
    <location>
        <begin position="741"/>
        <end position="775"/>
    </location>
</feature>
<dbReference type="InterPro" id="IPR051114">
    <property type="entry name" value="Mito_RNA_Proc_CCM1"/>
</dbReference>
<feature type="repeat" description="PPR" evidence="4">
    <location>
        <begin position="811"/>
        <end position="845"/>
    </location>
</feature>
<keyword evidence="5" id="KW-0175">Coiled coil</keyword>
<dbReference type="PROSITE" id="PS51375">
    <property type="entry name" value="PPR"/>
    <property type="match status" value="17"/>
</dbReference>
<dbReference type="Pfam" id="PF01535">
    <property type="entry name" value="PPR"/>
    <property type="match status" value="2"/>
</dbReference>
<dbReference type="GO" id="GO:0005739">
    <property type="term" value="C:mitochondrion"/>
    <property type="evidence" value="ECO:0007669"/>
    <property type="project" value="TreeGrafter"/>
</dbReference>
<feature type="repeat" description="PPR" evidence="4">
    <location>
        <begin position="531"/>
        <end position="565"/>
    </location>
</feature>
<evidence type="ECO:0000256" key="3">
    <source>
        <dbReference type="ARBA" id="ARBA00022840"/>
    </source>
</evidence>
<dbReference type="InterPro" id="IPR011990">
    <property type="entry name" value="TPR-like_helical_dom_sf"/>
</dbReference>
<dbReference type="InterPro" id="IPR005654">
    <property type="entry name" value="ATPase_AFG1-like"/>
</dbReference>
<feature type="repeat" description="PPR" evidence="4">
    <location>
        <begin position="776"/>
        <end position="810"/>
    </location>
</feature>
<gene>
    <name evidence="6" type="ORF">QJS10_CPB22g01146</name>
</gene>
<feature type="repeat" description="PPR" evidence="4">
    <location>
        <begin position="706"/>
        <end position="740"/>
    </location>
</feature>
<feature type="repeat" description="PPR" evidence="4">
    <location>
        <begin position="601"/>
        <end position="635"/>
    </location>
</feature>
<reference evidence="6" key="2">
    <citation type="submission" date="2023-06" db="EMBL/GenBank/DDBJ databases">
        <authorList>
            <person name="Ma L."/>
            <person name="Liu K.-W."/>
            <person name="Li Z."/>
            <person name="Hsiao Y.-Y."/>
            <person name="Qi Y."/>
            <person name="Fu T."/>
            <person name="Tang G."/>
            <person name="Zhang D."/>
            <person name="Sun W.-H."/>
            <person name="Liu D.-K."/>
            <person name="Li Y."/>
            <person name="Chen G.-Z."/>
            <person name="Liu X.-D."/>
            <person name="Liao X.-Y."/>
            <person name="Jiang Y.-T."/>
            <person name="Yu X."/>
            <person name="Hao Y."/>
            <person name="Huang J."/>
            <person name="Zhao X.-W."/>
            <person name="Ke S."/>
            <person name="Chen Y.-Y."/>
            <person name="Wu W.-L."/>
            <person name="Hsu J.-L."/>
            <person name="Lin Y.-F."/>
            <person name="Huang M.-D."/>
            <person name="Li C.-Y."/>
            <person name="Huang L."/>
            <person name="Wang Z.-W."/>
            <person name="Zhao X."/>
            <person name="Zhong W.-Y."/>
            <person name="Peng D.-H."/>
            <person name="Ahmad S."/>
            <person name="Lan S."/>
            <person name="Zhang J.-S."/>
            <person name="Tsai W.-C."/>
            <person name="Van De Peer Y."/>
            <person name="Liu Z.-J."/>
        </authorList>
    </citation>
    <scope>NUCLEOTIDE SEQUENCE</scope>
    <source>
        <strain evidence="6">CP</strain>
        <tissue evidence="6">Leaves</tissue>
    </source>
</reference>
<feature type="repeat" description="PPR" evidence="4">
    <location>
        <begin position="566"/>
        <end position="600"/>
    </location>
</feature>
<keyword evidence="3" id="KW-0067">ATP-binding</keyword>